<proteinExistence type="predicted"/>
<accession>A0A0A9HG87</accession>
<evidence type="ECO:0000313" key="1">
    <source>
        <dbReference type="EMBL" id="JAE31928.1"/>
    </source>
</evidence>
<reference evidence="1" key="2">
    <citation type="journal article" date="2015" name="Data Brief">
        <title>Shoot transcriptome of the giant reed, Arundo donax.</title>
        <authorList>
            <person name="Barrero R.A."/>
            <person name="Guerrero F.D."/>
            <person name="Moolhuijzen P."/>
            <person name="Goolsby J.A."/>
            <person name="Tidwell J."/>
            <person name="Bellgard S.E."/>
            <person name="Bellgard M.I."/>
        </authorList>
    </citation>
    <scope>NUCLEOTIDE SEQUENCE</scope>
    <source>
        <tissue evidence="1">Shoot tissue taken approximately 20 cm above the soil surface</tissue>
    </source>
</reference>
<dbReference type="EMBL" id="GBRH01165968">
    <property type="protein sequence ID" value="JAE31928.1"/>
    <property type="molecule type" value="Transcribed_RNA"/>
</dbReference>
<reference evidence="1" key="1">
    <citation type="submission" date="2014-09" db="EMBL/GenBank/DDBJ databases">
        <authorList>
            <person name="Magalhaes I.L.F."/>
            <person name="Oliveira U."/>
            <person name="Santos F.R."/>
            <person name="Vidigal T.H.D.A."/>
            <person name="Brescovit A.D."/>
            <person name="Santos A.J."/>
        </authorList>
    </citation>
    <scope>NUCLEOTIDE SEQUENCE</scope>
    <source>
        <tissue evidence="1">Shoot tissue taken approximately 20 cm above the soil surface</tissue>
    </source>
</reference>
<name>A0A0A9HG87_ARUDO</name>
<protein>
    <submittedName>
        <fullName evidence="1">Uncharacterized protein</fullName>
    </submittedName>
</protein>
<organism evidence="1">
    <name type="scientific">Arundo donax</name>
    <name type="common">Giant reed</name>
    <name type="synonym">Donax arundinaceus</name>
    <dbReference type="NCBI Taxonomy" id="35708"/>
    <lineage>
        <taxon>Eukaryota</taxon>
        <taxon>Viridiplantae</taxon>
        <taxon>Streptophyta</taxon>
        <taxon>Embryophyta</taxon>
        <taxon>Tracheophyta</taxon>
        <taxon>Spermatophyta</taxon>
        <taxon>Magnoliopsida</taxon>
        <taxon>Liliopsida</taxon>
        <taxon>Poales</taxon>
        <taxon>Poaceae</taxon>
        <taxon>PACMAD clade</taxon>
        <taxon>Arundinoideae</taxon>
        <taxon>Arundineae</taxon>
        <taxon>Arundo</taxon>
    </lineage>
</organism>
<sequence>MLESLQCPLNAMSFCVTPHAILFRIQFRWKKM</sequence>
<dbReference type="AlphaFoldDB" id="A0A0A9HG87"/>